<evidence type="ECO:0000313" key="1">
    <source>
        <dbReference type="EMBL" id="BBM61914.1"/>
    </source>
</evidence>
<gene>
    <name evidence="1" type="ORF">EO157G_3250</name>
</gene>
<evidence type="ECO:0000313" key="2">
    <source>
        <dbReference type="Proteomes" id="UP000321352"/>
    </source>
</evidence>
<organism evidence="1 2">
    <name type="scientific">Escherichia phage SP27</name>
    <dbReference type="NCBI Taxonomy" id="2495557"/>
    <lineage>
        <taxon>Viruses</taxon>
        <taxon>Duplodnaviria</taxon>
        <taxon>Heunggongvirae</taxon>
        <taxon>Uroviricota</taxon>
        <taxon>Caudoviricetes</taxon>
        <taxon>Asteriusvirus</taxon>
        <taxon>Asteriusvirus PBECO4</taxon>
    </lineage>
</organism>
<name>A0A5A4U599_9CAUD</name>
<sequence>MNMNPEIVQDLKKVIFLLNTRSELYTELKEINAFYQNFVIQEISDLITDALFEFSEKYKGSEFSVKNVIRPSARKIILSHFTFDNKDLFSHNPSTALYFIPDSDKNHPIHYGWILSYIVQGKEYPIKWKD</sequence>
<dbReference type="EMBL" id="LC494302">
    <property type="protein sequence ID" value="BBM61914.1"/>
    <property type="molecule type" value="Genomic_DNA"/>
</dbReference>
<dbReference type="Proteomes" id="UP000321352">
    <property type="component" value="Segment"/>
</dbReference>
<protein>
    <submittedName>
        <fullName evidence="1">Uncharacterized protein</fullName>
    </submittedName>
</protein>
<reference evidence="1 2" key="1">
    <citation type="submission" date="2019-07" db="EMBL/GenBank/DDBJ databases">
        <title>Whole genome analysis of E. coli Jumbo phage.</title>
        <authorList>
            <person name="Azam A.H."/>
            <person name="Oishi K."/>
            <person name="Miyanaga K."/>
            <person name="Tanji Y."/>
        </authorList>
    </citation>
    <scope>NUCLEOTIDE SEQUENCE [LARGE SCALE GENOMIC DNA]</scope>
    <source>
        <strain evidence="1 2">SP27</strain>
    </source>
</reference>
<proteinExistence type="predicted"/>
<accession>A0A5A4U599</accession>